<feature type="domain" description="HTH luxR-type" evidence="4">
    <location>
        <begin position="204"/>
        <end position="269"/>
    </location>
</feature>
<dbReference type="GO" id="GO:0003677">
    <property type="term" value="F:DNA binding"/>
    <property type="evidence" value="ECO:0007669"/>
    <property type="project" value="UniProtKB-KW"/>
</dbReference>
<gene>
    <name evidence="5" type="ORF">GKO32_14485</name>
</gene>
<keyword evidence="6" id="KW-1185">Reference proteome</keyword>
<evidence type="ECO:0000313" key="6">
    <source>
        <dbReference type="Proteomes" id="UP000440096"/>
    </source>
</evidence>
<keyword evidence="2" id="KW-0238">DNA-binding</keyword>
<dbReference type="PANTHER" id="PTHR44688:SF16">
    <property type="entry name" value="DNA-BINDING TRANSCRIPTIONAL ACTIVATOR DEVR_DOSR"/>
    <property type="match status" value="1"/>
</dbReference>
<dbReference type="PRINTS" id="PR00038">
    <property type="entry name" value="HTHLUXR"/>
</dbReference>
<dbReference type="OrthoDB" id="4069167at2"/>
<dbReference type="PROSITE" id="PS00622">
    <property type="entry name" value="HTH_LUXR_1"/>
    <property type="match status" value="1"/>
</dbReference>
<dbReference type="EMBL" id="WMBA01000018">
    <property type="protein sequence ID" value="MTD55181.1"/>
    <property type="molecule type" value="Genomic_DNA"/>
</dbReference>
<dbReference type="InterPro" id="IPR003018">
    <property type="entry name" value="GAF"/>
</dbReference>
<dbReference type="AlphaFoldDB" id="A0A6N7Z473"/>
<sequence>MAGTVSGETARRIQAALVRIRERSGVSLAYAGELNQDHKIVLNRFDGPVAGPLRTATLEIGYGLGGQVVARRRPVTVDDYFRTTDITHHYDRIIRAEGLRAVSGVPVIVGRRVVAVLYGALRTTGSIDDRGQEVLADEARALEQDLVVPARRGHGERDDAAELRARIRAAHLRLRMVASRIGSPEVRDELDAAVAELVGPVPPPAIPVGRLTGRELDVLGLIAAGRTNPAVAATLGLTTHTVKSYVKSAMRKLGAETRLEAVVLARRTGQLP</sequence>
<keyword evidence="1" id="KW-0805">Transcription regulation</keyword>
<dbReference type="Pfam" id="PF00196">
    <property type="entry name" value="GerE"/>
    <property type="match status" value="1"/>
</dbReference>
<dbReference type="InterPro" id="IPR036388">
    <property type="entry name" value="WH-like_DNA-bd_sf"/>
</dbReference>
<dbReference type="InterPro" id="IPR029016">
    <property type="entry name" value="GAF-like_dom_sf"/>
</dbReference>
<dbReference type="GO" id="GO:0006355">
    <property type="term" value="P:regulation of DNA-templated transcription"/>
    <property type="evidence" value="ECO:0007669"/>
    <property type="project" value="InterPro"/>
</dbReference>
<dbReference type="SMART" id="SM00421">
    <property type="entry name" value="HTH_LUXR"/>
    <property type="match status" value="1"/>
</dbReference>
<dbReference type="PANTHER" id="PTHR44688">
    <property type="entry name" value="DNA-BINDING TRANSCRIPTIONAL ACTIVATOR DEVR_DOSR"/>
    <property type="match status" value="1"/>
</dbReference>
<protein>
    <submittedName>
        <fullName evidence="5">GAF domain-containing protein</fullName>
    </submittedName>
</protein>
<dbReference type="RefSeq" id="WP_154757379.1">
    <property type="nucleotide sequence ID" value="NZ_WMBA01000018.1"/>
</dbReference>
<dbReference type="SUPFAM" id="SSF46894">
    <property type="entry name" value="C-terminal effector domain of the bipartite response regulators"/>
    <property type="match status" value="1"/>
</dbReference>
<name>A0A6N7Z473_9PSEU</name>
<keyword evidence="3" id="KW-0804">Transcription</keyword>
<dbReference type="Gene3D" id="1.10.10.10">
    <property type="entry name" value="Winged helix-like DNA-binding domain superfamily/Winged helix DNA-binding domain"/>
    <property type="match status" value="1"/>
</dbReference>
<accession>A0A6N7Z473</accession>
<evidence type="ECO:0000313" key="5">
    <source>
        <dbReference type="EMBL" id="MTD55181.1"/>
    </source>
</evidence>
<dbReference type="InterPro" id="IPR016032">
    <property type="entry name" value="Sig_transdc_resp-reg_C-effctor"/>
</dbReference>
<evidence type="ECO:0000256" key="1">
    <source>
        <dbReference type="ARBA" id="ARBA00023015"/>
    </source>
</evidence>
<evidence type="ECO:0000259" key="4">
    <source>
        <dbReference type="PROSITE" id="PS50043"/>
    </source>
</evidence>
<dbReference type="Pfam" id="PF13185">
    <property type="entry name" value="GAF_2"/>
    <property type="match status" value="1"/>
</dbReference>
<dbReference type="CDD" id="cd06170">
    <property type="entry name" value="LuxR_C_like"/>
    <property type="match status" value="1"/>
</dbReference>
<dbReference type="PROSITE" id="PS50043">
    <property type="entry name" value="HTH_LUXR_2"/>
    <property type="match status" value="1"/>
</dbReference>
<proteinExistence type="predicted"/>
<dbReference type="SUPFAM" id="SSF55781">
    <property type="entry name" value="GAF domain-like"/>
    <property type="match status" value="1"/>
</dbReference>
<dbReference type="Gene3D" id="3.30.450.40">
    <property type="match status" value="1"/>
</dbReference>
<dbReference type="Proteomes" id="UP000440096">
    <property type="component" value="Unassembled WGS sequence"/>
</dbReference>
<reference evidence="5 6" key="1">
    <citation type="submission" date="2019-11" db="EMBL/GenBank/DDBJ databases">
        <title>Draft genome of Amycolatopsis RM579.</title>
        <authorList>
            <person name="Duangmal K."/>
            <person name="Mingma R."/>
        </authorList>
    </citation>
    <scope>NUCLEOTIDE SEQUENCE [LARGE SCALE GENOMIC DNA]</scope>
    <source>
        <strain evidence="5 6">RM579</strain>
    </source>
</reference>
<evidence type="ECO:0000256" key="2">
    <source>
        <dbReference type="ARBA" id="ARBA00023125"/>
    </source>
</evidence>
<comment type="caution">
    <text evidence="5">The sequence shown here is derived from an EMBL/GenBank/DDBJ whole genome shotgun (WGS) entry which is preliminary data.</text>
</comment>
<evidence type="ECO:0000256" key="3">
    <source>
        <dbReference type="ARBA" id="ARBA00023163"/>
    </source>
</evidence>
<dbReference type="InterPro" id="IPR000792">
    <property type="entry name" value="Tscrpt_reg_LuxR_C"/>
</dbReference>
<organism evidence="5 6">
    <name type="scientific">Amycolatopsis pithecellobii</name>
    <dbReference type="NCBI Taxonomy" id="664692"/>
    <lineage>
        <taxon>Bacteria</taxon>
        <taxon>Bacillati</taxon>
        <taxon>Actinomycetota</taxon>
        <taxon>Actinomycetes</taxon>
        <taxon>Pseudonocardiales</taxon>
        <taxon>Pseudonocardiaceae</taxon>
        <taxon>Amycolatopsis</taxon>
    </lineage>
</organism>